<keyword evidence="2" id="KW-1185">Reference proteome</keyword>
<organism evidence="1 2">
    <name type="scientific">Fusarium decemcellulare</name>
    <dbReference type="NCBI Taxonomy" id="57161"/>
    <lineage>
        <taxon>Eukaryota</taxon>
        <taxon>Fungi</taxon>
        <taxon>Dikarya</taxon>
        <taxon>Ascomycota</taxon>
        <taxon>Pezizomycotina</taxon>
        <taxon>Sordariomycetes</taxon>
        <taxon>Hypocreomycetidae</taxon>
        <taxon>Hypocreales</taxon>
        <taxon>Nectriaceae</taxon>
        <taxon>Fusarium</taxon>
        <taxon>Fusarium decemcellulare species complex</taxon>
    </lineage>
</organism>
<accession>A0ACC1RDQ9</accession>
<comment type="caution">
    <text evidence="1">The sequence shown here is derived from an EMBL/GenBank/DDBJ whole genome shotgun (WGS) entry which is preliminary data.</text>
</comment>
<proteinExistence type="predicted"/>
<dbReference type="Proteomes" id="UP001148629">
    <property type="component" value="Unassembled WGS sequence"/>
</dbReference>
<protein>
    <submittedName>
        <fullName evidence="1">Uncharacterized protein</fullName>
    </submittedName>
</protein>
<name>A0ACC1RDQ9_9HYPO</name>
<sequence>MWAANGHKTAQVEERDRSETRRQVHAWLMGRNVNHRDDDAIHKMLSGTCNWILDHQVFIEWLSTDKATPSPKLLWITAPAGFGKTVLSSRIVQHLSSTLDKPVASFFFTADAENRTNPYIAMRSWVAQLMSQDQTVFDLVSDKFRAQGGRTARRLDVEQVLQDALTAVPECTLVLDGLNEFRVSGPGGHPGRDWCMSMFLEALKETVAETSARLLIISPDDVRADVATYSRSIVDKKLSNKTDQIREELADMLAKKCEGQFLLVKMQELYLNRGKNARTLQEAIKKAPTSLQEVYHDKYYGIGGSDRWDRRERAEWLFAWTAFTLRPLTLSEITEAVLIKHWMEDLPVDELPDSVDEDYIQSEILDLCEPLIEIRDDPSDPLPGKRTVHVHFSFREYLLCKLPTTFRNRDIANLSLESYEYFRHYEIARKCLAYLNYTRVWQKDGLGTAFRDYATSYWPRHVIQSWPDHSDLSDDIQELFKRSNPNYASWSQLFDAHERSSSVAEKTSPPHPVYYALKLELRGFMQRWIKECSKDAKEGGGQESTNLGVASKSTCRATWAGRCFIVHHQPGDV</sequence>
<gene>
    <name evidence="1" type="ORF">NM208_g15845</name>
</gene>
<reference evidence="1" key="1">
    <citation type="submission" date="2022-08" db="EMBL/GenBank/DDBJ databases">
        <title>Genome Sequence of Fusarium decemcellulare.</title>
        <authorList>
            <person name="Buettner E."/>
        </authorList>
    </citation>
    <scope>NUCLEOTIDE SEQUENCE</scope>
    <source>
        <strain evidence="1">Babe19</strain>
    </source>
</reference>
<evidence type="ECO:0000313" key="1">
    <source>
        <dbReference type="EMBL" id="KAJ3508276.1"/>
    </source>
</evidence>
<dbReference type="EMBL" id="JANRMS010004504">
    <property type="protein sequence ID" value="KAJ3508276.1"/>
    <property type="molecule type" value="Genomic_DNA"/>
</dbReference>
<evidence type="ECO:0000313" key="2">
    <source>
        <dbReference type="Proteomes" id="UP001148629"/>
    </source>
</evidence>